<comment type="caution">
    <text evidence="2">The sequence shown here is derived from an EMBL/GenBank/DDBJ whole genome shotgun (WGS) entry which is preliminary data.</text>
</comment>
<feature type="compositionally biased region" description="Polar residues" evidence="1">
    <location>
        <begin position="316"/>
        <end position="331"/>
    </location>
</feature>
<feature type="compositionally biased region" description="Basic and acidic residues" evidence="1">
    <location>
        <begin position="68"/>
        <end position="80"/>
    </location>
</feature>
<feature type="compositionally biased region" description="Low complexity" evidence="1">
    <location>
        <begin position="214"/>
        <end position="227"/>
    </location>
</feature>
<dbReference type="EMBL" id="JARKIF010000023">
    <property type="protein sequence ID" value="KAJ7615873.1"/>
    <property type="molecule type" value="Genomic_DNA"/>
</dbReference>
<feature type="region of interest" description="Disordered" evidence="1">
    <location>
        <begin position="294"/>
        <end position="340"/>
    </location>
</feature>
<feature type="compositionally biased region" description="Low complexity" evidence="1">
    <location>
        <begin position="57"/>
        <end position="67"/>
    </location>
</feature>
<feature type="region of interest" description="Disordered" evidence="1">
    <location>
        <begin position="57"/>
        <end position="88"/>
    </location>
</feature>
<protein>
    <submittedName>
        <fullName evidence="2">Uncharacterized protein</fullName>
    </submittedName>
</protein>
<dbReference type="AlphaFoldDB" id="A0AAD7BBC9"/>
<gene>
    <name evidence="2" type="ORF">FB45DRAFT_934830</name>
</gene>
<evidence type="ECO:0000313" key="2">
    <source>
        <dbReference type="EMBL" id="KAJ7615873.1"/>
    </source>
</evidence>
<feature type="compositionally biased region" description="Low complexity" evidence="1">
    <location>
        <begin position="155"/>
        <end position="170"/>
    </location>
</feature>
<dbReference type="Proteomes" id="UP001221142">
    <property type="component" value="Unassembled WGS sequence"/>
</dbReference>
<proteinExistence type="predicted"/>
<evidence type="ECO:0000313" key="3">
    <source>
        <dbReference type="Proteomes" id="UP001221142"/>
    </source>
</evidence>
<accession>A0AAD7BBC9</accession>
<feature type="region of interest" description="Disordered" evidence="1">
    <location>
        <begin position="243"/>
        <end position="267"/>
    </location>
</feature>
<feature type="compositionally biased region" description="Pro residues" evidence="1">
    <location>
        <begin position="181"/>
        <end position="190"/>
    </location>
</feature>
<organism evidence="2 3">
    <name type="scientific">Roridomyces roridus</name>
    <dbReference type="NCBI Taxonomy" id="1738132"/>
    <lineage>
        <taxon>Eukaryota</taxon>
        <taxon>Fungi</taxon>
        <taxon>Dikarya</taxon>
        <taxon>Basidiomycota</taxon>
        <taxon>Agaricomycotina</taxon>
        <taxon>Agaricomycetes</taxon>
        <taxon>Agaricomycetidae</taxon>
        <taxon>Agaricales</taxon>
        <taxon>Marasmiineae</taxon>
        <taxon>Mycenaceae</taxon>
        <taxon>Roridomyces</taxon>
    </lineage>
</organism>
<reference evidence="2" key="1">
    <citation type="submission" date="2023-03" db="EMBL/GenBank/DDBJ databases">
        <title>Massive genome expansion in bonnet fungi (Mycena s.s.) driven by repeated elements and novel gene families across ecological guilds.</title>
        <authorList>
            <consortium name="Lawrence Berkeley National Laboratory"/>
            <person name="Harder C.B."/>
            <person name="Miyauchi S."/>
            <person name="Viragh M."/>
            <person name="Kuo A."/>
            <person name="Thoen E."/>
            <person name="Andreopoulos B."/>
            <person name="Lu D."/>
            <person name="Skrede I."/>
            <person name="Drula E."/>
            <person name="Henrissat B."/>
            <person name="Morin E."/>
            <person name="Kohler A."/>
            <person name="Barry K."/>
            <person name="LaButti K."/>
            <person name="Morin E."/>
            <person name="Salamov A."/>
            <person name="Lipzen A."/>
            <person name="Mereny Z."/>
            <person name="Hegedus B."/>
            <person name="Baldrian P."/>
            <person name="Stursova M."/>
            <person name="Weitz H."/>
            <person name="Taylor A."/>
            <person name="Grigoriev I.V."/>
            <person name="Nagy L.G."/>
            <person name="Martin F."/>
            <person name="Kauserud H."/>
        </authorList>
    </citation>
    <scope>NUCLEOTIDE SEQUENCE</scope>
    <source>
        <strain evidence="2">9284</strain>
    </source>
</reference>
<feature type="region of interest" description="Disordered" evidence="1">
    <location>
        <begin position="152"/>
        <end position="227"/>
    </location>
</feature>
<name>A0AAD7BBC9_9AGAR</name>
<feature type="region of interest" description="Disordered" evidence="1">
    <location>
        <begin position="110"/>
        <end position="134"/>
    </location>
</feature>
<sequence length="340" mass="35164">MPAPAVVGVYVLAAVGTVAAGVAFKEFVYEPHIAPRIERWAENFLARREARKRARNAIAVPVSSSDGSSKRDGDDGRGLGDEGGSFDGKSTYELESLISQEVRQWREGVDVGPSSGLRHRRTGGAPPALDESNIIIPYSPMSPTHVLFDPNDGLSVSSPTSTISSRVPTPASTLSHESFRAPPPQVPTPDPSVRGSPTRALASSARTDIVDTDPCSSPSHVPSLSLSHPLDLESEADLALLSASTPTSSRPVSPFSDFSSTSQIGGGGGGHEQFYSFASMSTVSPEITLGVLSASESGSGSEAGDELDADLDRWSNAGSEISGSSWASVGVSTGAGARSG</sequence>
<keyword evidence="3" id="KW-1185">Reference proteome</keyword>
<evidence type="ECO:0000256" key="1">
    <source>
        <dbReference type="SAM" id="MobiDB-lite"/>
    </source>
</evidence>